<evidence type="ECO:0000313" key="1">
    <source>
        <dbReference type="EMBL" id="PZG13456.1"/>
    </source>
</evidence>
<accession>A0A2W2DNB5</accession>
<organism evidence="1 2">
    <name type="scientific">Micromonospora craterilacus</name>
    <dbReference type="NCBI Taxonomy" id="1655439"/>
    <lineage>
        <taxon>Bacteria</taxon>
        <taxon>Bacillati</taxon>
        <taxon>Actinomycetota</taxon>
        <taxon>Actinomycetes</taxon>
        <taxon>Micromonosporales</taxon>
        <taxon>Micromonosporaceae</taxon>
        <taxon>Micromonospora</taxon>
    </lineage>
</organism>
<gene>
    <name evidence="1" type="ORF">C1I95_23675</name>
</gene>
<dbReference type="AlphaFoldDB" id="A0A2W2DNB5"/>
<protein>
    <submittedName>
        <fullName evidence="1">Uncharacterized protein</fullName>
    </submittedName>
</protein>
<proteinExistence type="predicted"/>
<evidence type="ECO:0000313" key="2">
    <source>
        <dbReference type="Proteomes" id="UP000248924"/>
    </source>
</evidence>
<keyword evidence="2" id="KW-1185">Reference proteome</keyword>
<dbReference type="Proteomes" id="UP000248924">
    <property type="component" value="Unassembled WGS sequence"/>
</dbReference>
<comment type="caution">
    <text evidence="1">The sequence shown here is derived from an EMBL/GenBank/DDBJ whole genome shotgun (WGS) entry which is preliminary data.</text>
</comment>
<reference evidence="1 2" key="1">
    <citation type="submission" date="2018-01" db="EMBL/GenBank/DDBJ databases">
        <title>Draft genome sequence of Jishengella sp. NA12.</title>
        <authorList>
            <person name="Sahin N."/>
            <person name="Ay H."/>
            <person name="Saygin H."/>
        </authorList>
    </citation>
    <scope>NUCLEOTIDE SEQUENCE [LARGE SCALE GENOMIC DNA]</scope>
    <source>
        <strain evidence="1 2">NA12</strain>
    </source>
</reference>
<dbReference type="EMBL" id="POTY01000176">
    <property type="protein sequence ID" value="PZG13456.1"/>
    <property type="molecule type" value="Genomic_DNA"/>
</dbReference>
<name>A0A2W2DNB5_9ACTN</name>
<sequence length="178" mass="19733">MLAAADRIRDQHGWDLEPDLLAMFHLPNSAYPDLVHSDLPVDWGVWQDLSAGGPDVRPAVALHHLADAFASPAMRSWLRDWLRQDGRRCIGFAMVFEAWLGAVPPGYRHGDLAQASASDRVEARVVAAVDIDGRLHRAIRVRGAQVPTVTTWAVPPPRIRDTRIATGLTRLMRLARAL</sequence>